<keyword evidence="4" id="KW-0808">Transferase</keyword>
<dbReference type="InterPro" id="IPR000192">
    <property type="entry name" value="Aminotrans_V_dom"/>
</dbReference>
<dbReference type="GO" id="GO:0051536">
    <property type="term" value="F:iron-sulfur cluster binding"/>
    <property type="evidence" value="ECO:0007669"/>
    <property type="project" value="UniProtKB-KW"/>
</dbReference>
<comment type="similarity">
    <text evidence="2">Belongs to the class-V pyridoxal-phosphate-dependent aminotransferase family. NifS/IscS subfamily.</text>
</comment>
<dbReference type="GO" id="GO:0031071">
    <property type="term" value="F:cysteine desulfurase activity"/>
    <property type="evidence" value="ECO:0007669"/>
    <property type="project" value="UniProtKB-EC"/>
</dbReference>
<comment type="catalytic activity">
    <reaction evidence="9">
        <text>(sulfur carrier)-H + L-cysteine = (sulfur carrier)-SH + L-alanine</text>
        <dbReference type="Rhea" id="RHEA:43892"/>
        <dbReference type="Rhea" id="RHEA-COMP:14737"/>
        <dbReference type="Rhea" id="RHEA-COMP:14739"/>
        <dbReference type="ChEBI" id="CHEBI:29917"/>
        <dbReference type="ChEBI" id="CHEBI:35235"/>
        <dbReference type="ChEBI" id="CHEBI:57972"/>
        <dbReference type="ChEBI" id="CHEBI:64428"/>
        <dbReference type="EC" id="2.8.1.7"/>
    </reaction>
</comment>
<evidence type="ECO:0000256" key="10">
    <source>
        <dbReference type="RuleBase" id="RU004504"/>
    </source>
</evidence>
<dbReference type="PANTHER" id="PTHR11601">
    <property type="entry name" value="CYSTEINE DESULFURYLASE FAMILY MEMBER"/>
    <property type="match status" value="1"/>
</dbReference>
<feature type="domain" description="Aminotransferase class V" evidence="11">
    <location>
        <begin position="4"/>
        <end position="85"/>
    </location>
</feature>
<dbReference type="EC" id="2.8.1.7" evidence="3"/>
<dbReference type="Gene3D" id="1.10.260.50">
    <property type="match status" value="1"/>
</dbReference>
<organism evidence="12 13">
    <name type="scientific">Candidatus Reconcilbacillus cellulovorans</name>
    <dbReference type="NCBI Taxonomy" id="1906605"/>
    <lineage>
        <taxon>Bacteria</taxon>
        <taxon>Bacillati</taxon>
        <taxon>Bacillota</taxon>
        <taxon>Bacilli</taxon>
        <taxon>Bacillales</taxon>
        <taxon>Paenibacillaceae</taxon>
        <taxon>Candidatus Reconcilbacillus</taxon>
    </lineage>
</organism>
<dbReference type="PROSITE" id="PS00595">
    <property type="entry name" value="AA_TRANSFER_CLASS_5"/>
    <property type="match status" value="1"/>
</dbReference>
<protein>
    <recommendedName>
        <fullName evidence="3">cysteine desulfurase</fullName>
        <ecNumber evidence="3">2.8.1.7</ecNumber>
    </recommendedName>
</protein>
<dbReference type="PIRSF" id="PIRSF005572">
    <property type="entry name" value="NifS"/>
    <property type="match status" value="1"/>
</dbReference>
<evidence type="ECO:0000259" key="11">
    <source>
        <dbReference type="Pfam" id="PF00266"/>
    </source>
</evidence>
<evidence type="ECO:0000313" key="12">
    <source>
        <dbReference type="EMBL" id="PDO09255.1"/>
    </source>
</evidence>
<evidence type="ECO:0000256" key="4">
    <source>
        <dbReference type="ARBA" id="ARBA00022679"/>
    </source>
</evidence>
<dbReference type="EMBL" id="MOXJ01000051">
    <property type="protein sequence ID" value="PDO09255.1"/>
    <property type="molecule type" value="Genomic_DNA"/>
</dbReference>
<evidence type="ECO:0000256" key="9">
    <source>
        <dbReference type="ARBA" id="ARBA00050776"/>
    </source>
</evidence>
<dbReference type="AlphaFoldDB" id="A0A2A6DWZ4"/>
<dbReference type="InterPro" id="IPR015421">
    <property type="entry name" value="PyrdxlP-dep_Trfase_major"/>
</dbReference>
<feature type="domain" description="Aminotransferase class V" evidence="11">
    <location>
        <begin position="112"/>
        <end position="388"/>
    </location>
</feature>
<dbReference type="InterPro" id="IPR015424">
    <property type="entry name" value="PyrdxlP-dep_Trfase"/>
</dbReference>
<dbReference type="Gene3D" id="3.90.1150.10">
    <property type="entry name" value="Aspartate Aminotransferase, domain 1"/>
    <property type="match status" value="1"/>
</dbReference>
<proteinExistence type="inferred from homology"/>
<dbReference type="SUPFAM" id="SSF53383">
    <property type="entry name" value="PLP-dependent transferases"/>
    <property type="match status" value="1"/>
</dbReference>
<dbReference type="GO" id="GO:0046872">
    <property type="term" value="F:metal ion binding"/>
    <property type="evidence" value="ECO:0007669"/>
    <property type="project" value="UniProtKB-KW"/>
</dbReference>
<name>A0A2A6DWZ4_9BACL</name>
<keyword evidence="7" id="KW-0408">Iron</keyword>
<evidence type="ECO:0000256" key="6">
    <source>
        <dbReference type="ARBA" id="ARBA00022898"/>
    </source>
</evidence>
<sequence>MERIYLDYAATSPVHPRVLEAMMPFLGGGVYGNPSSVHAFGREARLAVERARDRIAGILGCSPSEIVFTSGGTESDNLALFGVFEAFVGRPGVGRAGREDPERDGESAGFRGRPHLVTTRIEHHAVLNAARRLEKLGCDVTYVGVDTFGRVDPDEVARAVRPETFLVSVMFVNNETGVVQPIGEIGERLRECGVLFHVDAVQALGAVDFRIDGLPVDLMSFSAHKIGGPKGVGALYVSRRVRLAPQLCGGAQEHNRRAGTENVAGIVGFAEAVDIAVSHLDERRRSCLAARSTLLDELRRRLGDDAIAVNGHPTEAAPHIVNVSFPGIPSDVMVWNMDLLGVAVSSGSACSAGAPEPSHVLEAMGLPDDVRRSAVRFSFGPETRTDEVVAAAERVETFCRMFRNKKYGNPTGGPK</sequence>
<comment type="caution">
    <text evidence="12">The sequence shown here is derived from an EMBL/GenBank/DDBJ whole genome shotgun (WGS) entry which is preliminary data.</text>
</comment>
<dbReference type="Pfam" id="PF00266">
    <property type="entry name" value="Aminotran_5"/>
    <property type="match status" value="2"/>
</dbReference>
<keyword evidence="5" id="KW-0479">Metal-binding</keyword>
<dbReference type="PANTHER" id="PTHR11601:SF34">
    <property type="entry name" value="CYSTEINE DESULFURASE"/>
    <property type="match status" value="1"/>
</dbReference>
<evidence type="ECO:0000256" key="5">
    <source>
        <dbReference type="ARBA" id="ARBA00022723"/>
    </source>
</evidence>
<gene>
    <name evidence="12" type="ORF">BLM47_13565</name>
</gene>
<dbReference type="InterPro" id="IPR020578">
    <property type="entry name" value="Aminotrans_V_PyrdxlP_BS"/>
</dbReference>
<comment type="cofactor">
    <cofactor evidence="1 10">
        <name>pyridoxal 5'-phosphate</name>
        <dbReference type="ChEBI" id="CHEBI:597326"/>
    </cofactor>
</comment>
<evidence type="ECO:0000256" key="2">
    <source>
        <dbReference type="ARBA" id="ARBA00006490"/>
    </source>
</evidence>
<evidence type="ECO:0000256" key="3">
    <source>
        <dbReference type="ARBA" id="ARBA00012239"/>
    </source>
</evidence>
<evidence type="ECO:0000256" key="7">
    <source>
        <dbReference type="ARBA" id="ARBA00023004"/>
    </source>
</evidence>
<dbReference type="InterPro" id="IPR015422">
    <property type="entry name" value="PyrdxlP-dep_Trfase_small"/>
</dbReference>
<keyword evidence="6" id="KW-0663">Pyridoxal phosphate</keyword>
<evidence type="ECO:0000313" key="13">
    <source>
        <dbReference type="Proteomes" id="UP000243688"/>
    </source>
</evidence>
<keyword evidence="8" id="KW-0411">Iron-sulfur</keyword>
<accession>A0A2A6DWZ4</accession>
<dbReference type="InterPro" id="IPR016454">
    <property type="entry name" value="Cysteine_dSase"/>
</dbReference>
<evidence type="ECO:0000256" key="1">
    <source>
        <dbReference type="ARBA" id="ARBA00001933"/>
    </source>
</evidence>
<dbReference type="Gene3D" id="3.40.640.10">
    <property type="entry name" value="Type I PLP-dependent aspartate aminotransferase-like (Major domain)"/>
    <property type="match status" value="1"/>
</dbReference>
<dbReference type="Proteomes" id="UP000243688">
    <property type="component" value="Unassembled WGS sequence"/>
</dbReference>
<reference evidence="12 13" key="1">
    <citation type="submission" date="2016-12" db="EMBL/GenBank/DDBJ databases">
        <title>Candidatus Reconcilibacillus cellulovorans genome.</title>
        <authorList>
            <person name="Kolinko S."/>
            <person name="Wu Y.-W."/>
            <person name="Tachea F."/>
            <person name="Denzel E."/>
            <person name="Hiras J."/>
            <person name="Baecker N."/>
            <person name="Chan L.J."/>
            <person name="Eichorst S.A."/>
            <person name="Frey D."/>
            <person name="Adams P.D."/>
            <person name="Pray T."/>
            <person name="Tanjore D."/>
            <person name="Petzold C.J."/>
            <person name="Gladden J.M."/>
            <person name="Simmons B.A."/>
            <person name="Singer S.W."/>
        </authorList>
    </citation>
    <scope>NUCLEOTIDE SEQUENCE [LARGE SCALE GENOMIC DNA]</scope>
    <source>
        <strain evidence="12">JTherm</strain>
    </source>
</reference>
<evidence type="ECO:0000256" key="8">
    <source>
        <dbReference type="ARBA" id="ARBA00023014"/>
    </source>
</evidence>